<gene>
    <name evidence="1" type="ORF">ABENE_02820</name>
</gene>
<evidence type="ECO:0000313" key="2">
    <source>
        <dbReference type="Proteomes" id="UP000017837"/>
    </source>
</evidence>
<name>V4RS81_9CAUL</name>
<protein>
    <submittedName>
        <fullName evidence="1">Uncharacterized protein</fullName>
    </submittedName>
</protein>
<dbReference type="STRING" id="1121022.GCA_000376105_01803"/>
<sequence>MNAQIIPFPAPKPAPVRQVSLDGEYFEDDVPPVLFDADEDDAELAMYVSIADSWND</sequence>
<proteinExistence type="predicted"/>
<dbReference type="PATRIC" id="fig|1121022.4.peg.559"/>
<dbReference type="EMBL" id="AWGB01000005">
    <property type="protein sequence ID" value="ESQ94038.1"/>
    <property type="molecule type" value="Genomic_DNA"/>
</dbReference>
<dbReference type="AlphaFoldDB" id="V4RS81"/>
<dbReference type="Proteomes" id="UP000017837">
    <property type="component" value="Unassembled WGS sequence"/>
</dbReference>
<comment type="caution">
    <text evidence="1">The sequence shown here is derived from an EMBL/GenBank/DDBJ whole genome shotgun (WGS) entry which is preliminary data.</text>
</comment>
<evidence type="ECO:0000313" key="1">
    <source>
        <dbReference type="EMBL" id="ESQ94038.1"/>
    </source>
</evidence>
<accession>V4RS81</accession>
<dbReference type="RefSeq" id="WP_018081469.1">
    <property type="nucleotide sequence ID" value="NZ_AQWM01000005.1"/>
</dbReference>
<keyword evidence="2" id="KW-1185">Reference proteome</keyword>
<organism evidence="1 2">
    <name type="scientific">Asticcacaulis benevestitus DSM 16100 = ATCC BAA-896</name>
    <dbReference type="NCBI Taxonomy" id="1121022"/>
    <lineage>
        <taxon>Bacteria</taxon>
        <taxon>Pseudomonadati</taxon>
        <taxon>Pseudomonadota</taxon>
        <taxon>Alphaproteobacteria</taxon>
        <taxon>Caulobacterales</taxon>
        <taxon>Caulobacteraceae</taxon>
        <taxon>Asticcacaulis</taxon>
    </lineage>
</organism>
<reference evidence="1 2" key="1">
    <citation type="journal article" date="2014" name="Nature">
        <title>Sequential evolution of bacterial morphology by co-option of a developmental regulator.</title>
        <authorList>
            <person name="Jiang C."/>
            <person name="Brown P.J."/>
            <person name="Ducret A."/>
            <person name="Brun Y.V."/>
        </authorList>
    </citation>
    <scope>NUCLEOTIDE SEQUENCE [LARGE SCALE GENOMIC DNA]</scope>
    <source>
        <strain evidence="1 2">DSM 16100</strain>
    </source>
</reference>